<gene>
    <name evidence="2" type="ORF">LITE_LOCUS37828</name>
</gene>
<evidence type="ECO:0000313" key="3">
    <source>
        <dbReference type="Proteomes" id="UP001154282"/>
    </source>
</evidence>
<feature type="region of interest" description="Disordered" evidence="1">
    <location>
        <begin position="62"/>
        <end position="93"/>
    </location>
</feature>
<dbReference type="EMBL" id="CAMGYJ010000008">
    <property type="protein sequence ID" value="CAI0468498.1"/>
    <property type="molecule type" value="Genomic_DNA"/>
</dbReference>
<name>A0AAV0PCF1_9ROSI</name>
<evidence type="ECO:0000313" key="2">
    <source>
        <dbReference type="EMBL" id="CAI0468498.1"/>
    </source>
</evidence>
<sequence>MEHAQDLISADGGEEMEAVFEEDLQKEEFMKEIGKSAGGGRGESQSGSAAVVKDSCGHLAAEVGTHRSDGQRLRCEGIEEKGIGKDDPDRSPG</sequence>
<reference evidence="2" key="1">
    <citation type="submission" date="2022-08" db="EMBL/GenBank/DDBJ databases">
        <authorList>
            <person name="Gutierrez-Valencia J."/>
        </authorList>
    </citation>
    <scope>NUCLEOTIDE SEQUENCE</scope>
</reference>
<accession>A0AAV0PCF1</accession>
<protein>
    <submittedName>
        <fullName evidence="2">Uncharacterized protein</fullName>
    </submittedName>
</protein>
<proteinExistence type="predicted"/>
<organism evidence="2 3">
    <name type="scientific">Linum tenue</name>
    <dbReference type="NCBI Taxonomy" id="586396"/>
    <lineage>
        <taxon>Eukaryota</taxon>
        <taxon>Viridiplantae</taxon>
        <taxon>Streptophyta</taxon>
        <taxon>Embryophyta</taxon>
        <taxon>Tracheophyta</taxon>
        <taxon>Spermatophyta</taxon>
        <taxon>Magnoliopsida</taxon>
        <taxon>eudicotyledons</taxon>
        <taxon>Gunneridae</taxon>
        <taxon>Pentapetalae</taxon>
        <taxon>rosids</taxon>
        <taxon>fabids</taxon>
        <taxon>Malpighiales</taxon>
        <taxon>Linaceae</taxon>
        <taxon>Linum</taxon>
    </lineage>
</organism>
<feature type="compositionally biased region" description="Basic and acidic residues" evidence="1">
    <location>
        <begin position="64"/>
        <end position="93"/>
    </location>
</feature>
<evidence type="ECO:0000256" key="1">
    <source>
        <dbReference type="SAM" id="MobiDB-lite"/>
    </source>
</evidence>
<dbReference type="AlphaFoldDB" id="A0AAV0PCF1"/>
<keyword evidence="3" id="KW-1185">Reference proteome</keyword>
<dbReference type="Proteomes" id="UP001154282">
    <property type="component" value="Unassembled WGS sequence"/>
</dbReference>
<comment type="caution">
    <text evidence="2">The sequence shown here is derived from an EMBL/GenBank/DDBJ whole genome shotgun (WGS) entry which is preliminary data.</text>
</comment>